<dbReference type="PANTHER" id="PTHR11592:SF78">
    <property type="entry name" value="GLUTATHIONE PEROXIDASE"/>
    <property type="match status" value="1"/>
</dbReference>
<evidence type="ECO:0000256" key="2">
    <source>
        <dbReference type="ARBA" id="ARBA00022559"/>
    </source>
</evidence>
<protein>
    <recommendedName>
        <fullName evidence="4">Glutathione peroxidase</fullName>
    </recommendedName>
</protein>
<dbReference type="GO" id="GO:0004601">
    <property type="term" value="F:peroxidase activity"/>
    <property type="evidence" value="ECO:0007669"/>
    <property type="project" value="UniProtKB-KW"/>
</dbReference>
<keyword evidence="3 4" id="KW-0560">Oxidoreductase</keyword>
<dbReference type="Gene3D" id="3.40.30.10">
    <property type="entry name" value="Glutaredoxin"/>
    <property type="match status" value="1"/>
</dbReference>
<dbReference type="InterPro" id="IPR000889">
    <property type="entry name" value="Glutathione_peroxidase"/>
</dbReference>
<evidence type="ECO:0000313" key="5">
    <source>
        <dbReference type="EMBL" id="MFC3127155.1"/>
    </source>
</evidence>
<dbReference type="InterPro" id="IPR029760">
    <property type="entry name" value="GPX_CS"/>
</dbReference>
<dbReference type="PRINTS" id="PR01011">
    <property type="entry name" value="GLUTPROXDASE"/>
</dbReference>
<dbReference type="EMBL" id="JBHRTN010000019">
    <property type="protein sequence ID" value="MFC3127155.1"/>
    <property type="molecule type" value="Genomic_DNA"/>
</dbReference>
<dbReference type="PROSITE" id="PS51355">
    <property type="entry name" value="GLUTATHIONE_PEROXID_3"/>
    <property type="match status" value="1"/>
</dbReference>
<dbReference type="InterPro" id="IPR029759">
    <property type="entry name" value="GPX_AS"/>
</dbReference>
<sequence length="159" mass="17283">MTDFYALSAQRGDGAAVPFSDFRGQVLLVVNTASQCGFTPQYAGLESLQQEFGHRGFNVLAFPCNQFGRQEPGGDEAIATFCTSRFQTTFPIFAKVEVNGAAAHPVFRLLKSSRPGLLGIPAIKWNFTKFLVDRHGAVVGRYAPTTKPADLREAIVALL</sequence>
<dbReference type="RefSeq" id="WP_379598992.1">
    <property type="nucleotide sequence ID" value="NZ_JBHRTN010000019.1"/>
</dbReference>
<keyword evidence="6" id="KW-1185">Reference proteome</keyword>
<dbReference type="PANTHER" id="PTHR11592">
    <property type="entry name" value="GLUTATHIONE PEROXIDASE"/>
    <property type="match status" value="1"/>
</dbReference>
<evidence type="ECO:0000256" key="3">
    <source>
        <dbReference type="ARBA" id="ARBA00023002"/>
    </source>
</evidence>
<evidence type="ECO:0000256" key="1">
    <source>
        <dbReference type="ARBA" id="ARBA00006926"/>
    </source>
</evidence>
<dbReference type="PROSITE" id="PS00763">
    <property type="entry name" value="GLUTATHIONE_PEROXID_2"/>
    <property type="match status" value="1"/>
</dbReference>
<evidence type="ECO:0000256" key="4">
    <source>
        <dbReference type="RuleBase" id="RU000499"/>
    </source>
</evidence>
<proteinExistence type="inferred from homology"/>
<reference evidence="6" key="1">
    <citation type="journal article" date="2019" name="Int. J. Syst. Evol. Microbiol.">
        <title>The Global Catalogue of Microorganisms (GCM) 10K type strain sequencing project: providing services to taxonomists for standard genome sequencing and annotation.</title>
        <authorList>
            <consortium name="The Broad Institute Genomics Platform"/>
            <consortium name="The Broad Institute Genome Sequencing Center for Infectious Disease"/>
            <person name="Wu L."/>
            <person name="Ma J."/>
        </authorList>
    </citation>
    <scope>NUCLEOTIDE SEQUENCE [LARGE SCALE GENOMIC DNA]</scope>
    <source>
        <strain evidence="6">KCTC 52094</strain>
    </source>
</reference>
<dbReference type="Proteomes" id="UP001595593">
    <property type="component" value="Unassembled WGS sequence"/>
</dbReference>
<keyword evidence="2 4" id="KW-0575">Peroxidase</keyword>
<gene>
    <name evidence="5" type="ORF">ACFOD4_18970</name>
</gene>
<dbReference type="PROSITE" id="PS00460">
    <property type="entry name" value="GLUTATHIONE_PEROXID_1"/>
    <property type="match status" value="1"/>
</dbReference>
<dbReference type="InterPro" id="IPR036249">
    <property type="entry name" value="Thioredoxin-like_sf"/>
</dbReference>
<comment type="caution">
    <text evidence="5">The sequence shown here is derived from an EMBL/GenBank/DDBJ whole genome shotgun (WGS) entry which is preliminary data.</text>
</comment>
<evidence type="ECO:0000313" key="6">
    <source>
        <dbReference type="Proteomes" id="UP001595593"/>
    </source>
</evidence>
<name>A0ABV7G3R9_9PROT</name>
<comment type="similarity">
    <text evidence="1 4">Belongs to the glutathione peroxidase family.</text>
</comment>
<dbReference type="PIRSF" id="PIRSF000303">
    <property type="entry name" value="Glutathion_perox"/>
    <property type="match status" value="1"/>
</dbReference>
<organism evidence="5 6">
    <name type="scientific">Teichococcus globiformis</name>
    <dbReference type="NCBI Taxonomy" id="2307229"/>
    <lineage>
        <taxon>Bacteria</taxon>
        <taxon>Pseudomonadati</taxon>
        <taxon>Pseudomonadota</taxon>
        <taxon>Alphaproteobacteria</taxon>
        <taxon>Acetobacterales</taxon>
        <taxon>Roseomonadaceae</taxon>
        <taxon>Roseomonas</taxon>
    </lineage>
</organism>
<dbReference type="CDD" id="cd00340">
    <property type="entry name" value="GSH_Peroxidase"/>
    <property type="match status" value="1"/>
</dbReference>
<dbReference type="SUPFAM" id="SSF52833">
    <property type="entry name" value="Thioredoxin-like"/>
    <property type="match status" value="1"/>
</dbReference>
<accession>A0ABV7G3R9</accession>
<dbReference type="Pfam" id="PF00255">
    <property type="entry name" value="GSHPx"/>
    <property type="match status" value="1"/>
</dbReference>